<feature type="compositionally biased region" description="Basic and acidic residues" evidence="1">
    <location>
        <begin position="78"/>
        <end position="88"/>
    </location>
</feature>
<feature type="compositionally biased region" description="Basic and acidic residues" evidence="1">
    <location>
        <begin position="118"/>
        <end position="172"/>
    </location>
</feature>
<gene>
    <name evidence="2" type="ORF">Vau01_069270</name>
</gene>
<dbReference type="AlphaFoldDB" id="A0A8J4E2W2"/>
<organism evidence="2 3">
    <name type="scientific">Virgisporangium aurantiacum</name>
    <dbReference type="NCBI Taxonomy" id="175570"/>
    <lineage>
        <taxon>Bacteria</taxon>
        <taxon>Bacillati</taxon>
        <taxon>Actinomycetota</taxon>
        <taxon>Actinomycetes</taxon>
        <taxon>Micromonosporales</taxon>
        <taxon>Micromonosporaceae</taxon>
        <taxon>Virgisporangium</taxon>
    </lineage>
</organism>
<feature type="compositionally biased region" description="Basic and acidic residues" evidence="1">
    <location>
        <begin position="14"/>
        <end position="23"/>
    </location>
</feature>
<feature type="compositionally biased region" description="Basic and acidic residues" evidence="1">
    <location>
        <begin position="35"/>
        <end position="59"/>
    </location>
</feature>
<sequence length="332" mass="35838">MRPTSDARDDTEDRDPYDAEPVRSDPWASGPGHLTQDEPTERYVPEQRDADHDSGHDGHLYASDTYAEPETEVLTGQEHAKDGFHDNAAEPTAVGVAHVDKDDADTDAADTDAADTDAADKDADAKADEAEAKADDARETAEEAKAEAHADATDEADAHEPAENHPDDEVGWDHEPEVETVALPPAATVAVVEPVTDRPGDLTAVPVEHADDGYHENATEGFHENAEEPADEEPAGDLKPGDVPVAPVAGFLTADAAQGLRDRWREAQFGFVDDPRKAVEDVKALVSEAVDQFTAALSAQRDDLDAAAGEDTEQYRVAVQRYRTFFDRLLDL</sequence>
<dbReference type="EMBL" id="BOPG01000046">
    <property type="protein sequence ID" value="GIJ59411.1"/>
    <property type="molecule type" value="Genomic_DNA"/>
</dbReference>
<feature type="compositionally biased region" description="Acidic residues" evidence="1">
    <location>
        <begin position="102"/>
        <end position="117"/>
    </location>
</feature>
<feature type="region of interest" description="Disordered" evidence="1">
    <location>
        <begin position="1"/>
        <end position="172"/>
    </location>
</feature>
<evidence type="ECO:0000313" key="3">
    <source>
        <dbReference type="Proteomes" id="UP000612585"/>
    </source>
</evidence>
<reference evidence="2" key="1">
    <citation type="submission" date="2021-01" db="EMBL/GenBank/DDBJ databases">
        <title>Whole genome shotgun sequence of Virgisporangium aurantiacum NBRC 16421.</title>
        <authorList>
            <person name="Komaki H."/>
            <person name="Tamura T."/>
        </authorList>
    </citation>
    <scope>NUCLEOTIDE SEQUENCE</scope>
    <source>
        <strain evidence="2">NBRC 16421</strain>
    </source>
</reference>
<evidence type="ECO:0000313" key="2">
    <source>
        <dbReference type="EMBL" id="GIJ59411.1"/>
    </source>
</evidence>
<accession>A0A8J4E2W2</accession>
<name>A0A8J4E2W2_9ACTN</name>
<proteinExistence type="predicted"/>
<comment type="caution">
    <text evidence="2">The sequence shown here is derived from an EMBL/GenBank/DDBJ whole genome shotgun (WGS) entry which is preliminary data.</text>
</comment>
<dbReference type="Proteomes" id="UP000612585">
    <property type="component" value="Unassembled WGS sequence"/>
</dbReference>
<keyword evidence="3" id="KW-1185">Reference proteome</keyword>
<dbReference type="RefSeq" id="WP_204001642.1">
    <property type="nucleotide sequence ID" value="NZ_BOPG01000046.1"/>
</dbReference>
<protein>
    <submittedName>
        <fullName evidence="2">Uncharacterized protein</fullName>
    </submittedName>
</protein>
<feature type="region of interest" description="Disordered" evidence="1">
    <location>
        <begin position="215"/>
        <end position="244"/>
    </location>
</feature>
<evidence type="ECO:0000256" key="1">
    <source>
        <dbReference type="SAM" id="MobiDB-lite"/>
    </source>
</evidence>
<feature type="compositionally biased region" description="Basic and acidic residues" evidence="1">
    <location>
        <begin position="215"/>
        <end position="226"/>
    </location>
</feature>